<gene>
    <name evidence="7" type="ORF">PPERSA_03439</name>
</gene>
<evidence type="ECO:0000313" key="7">
    <source>
        <dbReference type="EMBL" id="KRW99638.1"/>
    </source>
</evidence>
<dbReference type="Pfam" id="PF13424">
    <property type="entry name" value="TPR_12"/>
    <property type="match status" value="1"/>
</dbReference>
<dbReference type="OrthoDB" id="626167at2759"/>
<sequence>MNNKIQQKECQKKGTYISNSLIIKKNKSQIQINNNKQYSQMSNLKEKRFRPKAMPSKRNKGPEYDETSAYRKNIPDNRQQIEDKTQKLRVDNDSIAKDIIHEGYIQSYIDFLAITNRDLDPGPISLGNEYQRKVTHFSDKELLHLKMQLIKSEQACQYHFPNKILAIEEYYTLADKFFEDNEDYLIAAYFYKRVVHISKSIEEDLWEGKGQLGCGKCYNKMGKIDEAIQILERSLADADRKGLDDLMKEISKELITIYKKMASVNEKENKSREALEYYEKCLEVAKKLQESDNLGIICHQMGLLYYKDGQYEKARDYQLEFLNYINSKDNQSVGGSNKNNLMDAFASLAKCYIKLNESDKALEHLQLYYTHAQGHHNQRSDASLHLAKLWAQKGDIEKSNTFYKEHFKEAKDEKIENKKRKLVDAARVTVGIALANSSIDKYIDLVKNSDKNLKALLDWKCRKPDNK</sequence>
<evidence type="ECO:0000313" key="8">
    <source>
        <dbReference type="Proteomes" id="UP000054937"/>
    </source>
</evidence>
<dbReference type="SUPFAM" id="SSF48452">
    <property type="entry name" value="TPR-like"/>
    <property type="match status" value="1"/>
</dbReference>
<evidence type="ECO:0000256" key="5">
    <source>
        <dbReference type="ARBA" id="ARBA00040665"/>
    </source>
</evidence>
<dbReference type="InterPro" id="IPR019734">
    <property type="entry name" value="TPR_rpt"/>
</dbReference>
<dbReference type="InterPro" id="IPR051476">
    <property type="entry name" value="Bac_ResReg_Asp_Phosphatase"/>
</dbReference>
<dbReference type="InParanoid" id="A0A0V0QBM4"/>
<evidence type="ECO:0000256" key="3">
    <source>
        <dbReference type="ARBA" id="ARBA00022737"/>
    </source>
</evidence>
<dbReference type="Proteomes" id="UP000054937">
    <property type="component" value="Unassembled WGS sequence"/>
</dbReference>
<dbReference type="AlphaFoldDB" id="A0A0V0QBM4"/>
<feature type="region of interest" description="Disordered" evidence="6">
    <location>
        <begin position="48"/>
        <end position="68"/>
    </location>
</feature>
<dbReference type="GO" id="GO:0005929">
    <property type="term" value="C:cilium"/>
    <property type="evidence" value="ECO:0007669"/>
    <property type="project" value="TreeGrafter"/>
</dbReference>
<dbReference type="OMA" id="THAQGHH"/>
<keyword evidence="3" id="KW-0677">Repeat</keyword>
<evidence type="ECO:0000256" key="1">
    <source>
        <dbReference type="ARBA" id="ARBA00004496"/>
    </source>
</evidence>
<comment type="subcellular location">
    <subcellularLocation>
        <location evidence="1">Cytoplasm</location>
    </subcellularLocation>
</comment>
<dbReference type="PANTHER" id="PTHR46630:SF1">
    <property type="entry name" value="TETRATRICOPEPTIDE REPEAT PROTEIN 29"/>
    <property type="match status" value="1"/>
</dbReference>
<reference evidence="7 8" key="1">
    <citation type="journal article" date="2015" name="Sci. Rep.">
        <title>Genome of the facultative scuticociliatosis pathogen Pseudocohnilembus persalinus provides insight into its virulence through horizontal gene transfer.</title>
        <authorList>
            <person name="Xiong J."/>
            <person name="Wang G."/>
            <person name="Cheng J."/>
            <person name="Tian M."/>
            <person name="Pan X."/>
            <person name="Warren A."/>
            <person name="Jiang C."/>
            <person name="Yuan D."/>
            <person name="Miao W."/>
        </authorList>
    </citation>
    <scope>NUCLEOTIDE SEQUENCE [LARGE SCALE GENOMIC DNA]</scope>
    <source>
        <strain evidence="7">36N120E</strain>
    </source>
</reference>
<dbReference type="PANTHER" id="PTHR46630">
    <property type="entry name" value="TETRATRICOPEPTIDE REPEAT PROTEIN 29"/>
    <property type="match status" value="1"/>
</dbReference>
<dbReference type="Pfam" id="PF13174">
    <property type="entry name" value="TPR_6"/>
    <property type="match status" value="1"/>
</dbReference>
<dbReference type="SMART" id="SM00028">
    <property type="entry name" value="TPR"/>
    <property type="match status" value="5"/>
</dbReference>
<feature type="compositionally biased region" description="Basic residues" evidence="6">
    <location>
        <begin position="48"/>
        <end position="59"/>
    </location>
</feature>
<evidence type="ECO:0000256" key="2">
    <source>
        <dbReference type="ARBA" id="ARBA00022490"/>
    </source>
</evidence>
<dbReference type="GO" id="GO:0005737">
    <property type="term" value="C:cytoplasm"/>
    <property type="evidence" value="ECO:0007669"/>
    <property type="project" value="UniProtKB-SubCell"/>
</dbReference>
<dbReference type="Gene3D" id="1.25.40.10">
    <property type="entry name" value="Tetratricopeptide repeat domain"/>
    <property type="match status" value="1"/>
</dbReference>
<accession>A0A0V0QBM4</accession>
<keyword evidence="2" id="KW-0963">Cytoplasm</keyword>
<dbReference type="GO" id="GO:0003341">
    <property type="term" value="P:cilium movement"/>
    <property type="evidence" value="ECO:0007669"/>
    <property type="project" value="TreeGrafter"/>
</dbReference>
<protein>
    <recommendedName>
        <fullName evidence="5">Tetratricopeptide repeat protein 29</fullName>
    </recommendedName>
</protein>
<evidence type="ECO:0000256" key="4">
    <source>
        <dbReference type="ARBA" id="ARBA00022803"/>
    </source>
</evidence>
<comment type="caution">
    <text evidence="7">The sequence shown here is derived from an EMBL/GenBank/DDBJ whole genome shotgun (WGS) entry which is preliminary data.</text>
</comment>
<dbReference type="InterPro" id="IPR011990">
    <property type="entry name" value="TPR-like_helical_dom_sf"/>
</dbReference>
<organism evidence="7 8">
    <name type="scientific">Pseudocohnilembus persalinus</name>
    <name type="common">Ciliate</name>
    <dbReference type="NCBI Taxonomy" id="266149"/>
    <lineage>
        <taxon>Eukaryota</taxon>
        <taxon>Sar</taxon>
        <taxon>Alveolata</taxon>
        <taxon>Ciliophora</taxon>
        <taxon>Intramacronucleata</taxon>
        <taxon>Oligohymenophorea</taxon>
        <taxon>Scuticociliatia</taxon>
        <taxon>Philasterida</taxon>
        <taxon>Pseudocohnilembidae</taxon>
        <taxon>Pseudocohnilembus</taxon>
    </lineage>
</organism>
<proteinExistence type="predicted"/>
<dbReference type="EMBL" id="LDAU01000205">
    <property type="protein sequence ID" value="KRW99638.1"/>
    <property type="molecule type" value="Genomic_DNA"/>
</dbReference>
<name>A0A0V0QBM4_PSEPJ</name>
<keyword evidence="4" id="KW-0802">TPR repeat</keyword>
<evidence type="ECO:0000256" key="6">
    <source>
        <dbReference type="SAM" id="MobiDB-lite"/>
    </source>
</evidence>
<keyword evidence="8" id="KW-1185">Reference proteome</keyword>